<evidence type="ECO:0000313" key="4">
    <source>
        <dbReference type="Proteomes" id="UP000198341"/>
    </source>
</evidence>
<dbReference type="InterPro" id="IPR035969">
    <property type="entry name" value="Rab-GAP_TBC_sf"/>
</dbReference>
<dbReference type="STRING" id="41875.K8F451"/>
<dbReference type="OrthoDB" id="294251at2759"/>
<evidence type="ECO:0000313" key="3">
    <source>
        <dbReference type="EMBL" id="CCO19595.1"/>
    </source>
</evidence>
<dbReference type="Gene3D" id="1.10.472.80">
    <property type="entry name" value="Ypt/Rab-GAP domain of gyp1p, domain 3"/>
    <property type="match status" value="1"/>
</dbReference>
<dbReference type="SUPFAM" id="SSF47923">
    <property type="entry name" value="Ypt/Rab-GAP domain of gyp1p"/>
    <property type="match status" value="2"/>
</dbReference>
<evidence type="ECO:0000259" key="2">
    <source>
        <dbReference type="PROSITE" id="PS50086"/>
    </source>
</evidence>
<dbReference type="SMART" id="SM00164">
    <property type="entry name" value="TBC"/>
    <property type="match status" value="1"/>
</dbReference>
<dbReference type="PANTHER" id="PTHR47219:SF9">
    <property type="entry name" value="GTPASE ACTIVATING PROTEIN AND CENTROSOME-ASSOCIATED, ISOFORM B"/>
    <property type="match status" value="1"/>
</dbReference>
<gene>
    <name evidence="3" type="ordered locus">Bathy14g03490</name>
</gene>
<proteinExistence type="predicted"/>
<sequence>MKKTKKMNFFERAASGVNSLLLDSTIRSRASRELSNAKDKFYSLKLPSLFLRTSSKSTAVGFNEKDDGSTCDLQVGDGKPYLDSPAFLRTQLWESAMKKYSSKHGEGEVNGEEDELDELVDEREEKRDTDDTEDFETLIERDLRRTFPHHPSFKSAKGINKMRRLLLAYRDYDPSVGYCQGMPFIVGILALYMNESDAFQTLLFIMSKSTRNAREIYEESGIGLKRTFSKLESLLQCENKRLSAHLQKFKVGPMMYASGWILTCFASDFTTRFSCRVMDVIIANANMDFTYGDFITNVAVSILNEATEDLLAIGSDEDGEKGEEIVFEKLVEYIRHEPQRWDGERLNRILTLAIHSLSERVKACREIERVTNTIV</sequence>
<reference evidence="3 4" key="1">
    <citation type="submission" date="2011-10" db="EMBL/GenBank/DDBJ databases">
        <authorList>
            <person name="Genoscope - CEA"/>
        </authorList>
    </citation>
    <scope>NUCLEOTIDE SEQUENCE [LARGE SCALE GENOMIC DNA]</scope>
    <source>
        <strain evidence="3 4">RCC 1105</strain>
    </source>
</reference>
<dbReference type="Proteomes" id="UP000198341">
    <property type="component" value="Chromosome 14"/>
</dbReference>
<dbReference type="GO" id="GO:0031267">
    <property type="term" value="F:small GTPase binding"/>
    <property type="evidence" value="ECO:0007669"/>
    <property type="project" value="TreeGrafter"/>
</dbReference>
<dbReference type="KEGG" id="bpg:Bathy14g03490"/>
<organism evidence="3 4">
    <name type="scientific">Bathycoccus prasinos</name>
    <dbReference type="NCBI Taxonomy" id="41875"/>
    <lineage>
        <taxon>Eukaryota</taxon>
        <taxon>Viridiplantae</taxon>
        <taxon>Chlorophyta</taxon>
        <taxon>Mamiellophyceae</taxon>
        <taxon>Mamiellales</taxon>
        <taxon>Bathycoccaceae</taxon>
        <taxon>Bathycoccus</taxon>
    </lineage>
</organism>
<dbReference type="PROSITE" id="PS50086">
    <property type="entry name" value="TBC_RABGAP"/>
    <property type="match status" value="1"/>
</dbReference>
<dbReference type="InterPro" id="IPR000195">
    <property type="entry name" value="Rab-GAP-TBC_dom"/>
</dbReference>
<protein>
    <submittedName>
        <fullName evidence="3">Unnamed protein product</fullName>
    </submittedName>
</protein>
<dbReference type="Gene3D" id="1.10.8.270">
    <property type="entry name" value="putative rabgap domain of human tbc1 domain family member 14 like domains"/>
    <property type="match status" value="1"/>
</dbReference>
<dbReference type="AlphaFoldDB" id="K8F451"/>
<evidence type="ECO:0000256" key="1">
    <source>
        <dbReference type="SAM" id="MobiDB-lite"/>
    </source>
</evidence>
<name>K8F451_9CHLO</name>
<dbReference type="GO" id="GO:0005096">
    <property type="term" value="F:GTPase activator activity"/>
    <property type="evidence" value="ECO:0007669"/>
    <property type="project" value="TreeGrafter"/>
</dbReference>
<feature type="region of interest" description="Disordered" evidence="1">
    <location>
        <begin position="103"/>
        <end position="133"/>
    </location>
</feature>
<dbReference type="InterPro" id="IPR050302">
    <property type="entry name" value="Rab_GAP_TBC_domain"/>
</dbReference>
<keyword evidence="4" id="KW-1185">Reference proteome</keyword>
<dbReference type="GeneID" id="19011902"/>
<dbReference type="EMBL" id="FO082265">
    <property type="protein sequence ID" value="CCO19595.1"/>
    <property type="molecule type" value="Genomic_DNA"/>
</dbReference>
<dbReference type="eggNOG" id="KOG4436">
    <property type="taxonomic scope" value="Eukaryota"/>
</dbReference>
<accession>K8F451</accession>
<dbReference type="RefSeq" id="XP_007509138.1">
    <property type="nucleotide sequence ID" value="XM_007509076.1"/>
</dbReference>
<feature type="compositionally biased region" description="Acidic residues" evidence="1">
    <location>
        <begin position="109"/>
        <end position="122"/>
    </location>
</feature>
<dbReference type="Pfam" id="PF00566">
    <property type="entry name" value="RabGAP-TBC"/>
    <property type="match status" value="1"/>
</dbReference>
<dbReference type="PANTHER" id="PTHR47219">
    <property type="entry name" value="RAB GTPASE-ACTIVATING PROTEIN 1-LIKE"/>
    <property type="match status" value="1"/>
</dbReference>
<feature type="domain" description="Rab-GAP TBC" evidence="2">
    <location>
        <begin position="83"/>
        <end position="285"/>
    </location>
</feature>